<evidence type="ECO:0000313" key="6">
    <source>
        <dbReference type="Proteomes" id="UP000183810"/>
    </source>
</evidence>
<name>A0A1J0VMD8_9NOCA</name>
<dbReference type="InterPro" id="IPR002018">
    <property type="entry name" value="CarbesteraseB"/>
</dbReference>
<dbReference type="InterPro" id="IPR019819">
    <property type="entry name" value="Carboxylesterase_B_CS"/>
</dbReference>
<proteinExistence type="inferred from homology"/>
<evidence type="ECO:0000259" key="4">
    <source>
        <dbReference type="Pfam" id="PF00135"/>
    </source>
</evidence>
<keyword evidence="6" id="KW-1185">Reference proteome</keyword>
<dbReference type="GO" id="GO:0016787">
    <property type="term" value="F:hydrolase activity"/>
    <property type="evidence" value="ECO:0007669"/>
    <property type="project" value="UniProtKB-KW"/>
</dbReference>
<dbReference type="PROSITE" id="PS00122">
    <property type="entry name" value="CARBOXYLESTERASE_B_1"/>
    <property type="match status" value="1"/>
</dbReference>
<dbReference type="AlphaFoldDB" id="A0A1J0VMD8"/>
<dbReference type="PANTHER" id="PTHR11559">
    <property type="entry name" value="CARBOXYLESTERASE"/>
    <property type="match status" value="1"/>
</dbReference>
<dbReference type="Pfam" id="PF00135">
    <property type="entry name" value="COesterase"/>
    <property type="match status" value="1"/>
</dbReference>
<dbReference type="EC" id="3.1.1.-" evidence="3"/>
<gene>
    <name evidence="5" type="ORF">BOX37_03430</name>
</gene>
<dbReference type="InterPro" id="IPR019826">
    <property type="entry name" value="Carboxylesterase_B_AS"/>
</dbReference>
<evidence type="ECO:0000256" key="2">
    <source>
        <dbReference type="ARBA" id="ARBA00022801"/>
    </source>
</evidence>
<accession>A0A1J0VMD8</accession>
<dbReference type="SUPFAM" id="SSF53474">
    <property type="entry name" value="alpha/beta-Hydrolases"/>
    <property type="match status" value="1"/>
</dbReference>
<dbReference type="InterPro" id="IPR029058">
    <property type="entry name" value="AB_hydrolase_fold"/>
</dbReference>
<dbReference type="PROSITE" id="PS00941">
    <property type="entry name" value="CARBOXYLESTERASE_B_2"/>
    <property type="match status" value="1"/>
</dbReference>
<reference evidence="5" key="1">
    <citation type="submission" date="2016-11" db="EMBL/GenBank/DDBJ databases">
        <authorList>
            <person name="Jaros S."/>
            <person name="Januszkiewicz K."/>
            <person name="Wedrychowicz H."/>
        </authorList>
    </citation>
    <scope>NUCLEOTIDE SEQUENCE [LARGE SCALE GENOMIC DNA]</scope>
    <source>
        <strain evidence="5">Y48</strain>
    </source>
</reference>
<sequence length="546" mass="57685">MHMRIVTAISGRRWPARILAVAGVVGLASALVFTAPAPRAAPGDQATELTTTVTGGAIHGMRSAGIIQYLGVPFAASTAGPHRFAPPQPVPPWEGVRPATAHGPQCPQSAPLPHVPALQPSSEDCLTIDVYVPEHASGTTLPVMVWLYGGGFVLGSNAQYDSPARLVRDGQVIVAIPNYRVGPFGFLALPELATDDGGITGTYGTLDQQAALRWIQDNAAAFGGDPGNVTLFGESAGGMSVCTQLASPTARGLFTKAIIQSGACARSPLVPPTVDRAYQRSADYASSLGCGDFTTRLRCLREMPVDRLLSSPTTMLNTMDATWTPVRDGVVVTSTPEDALATGVARAIPLIVGSNADEGATFVALLDYARGAVPTAAEYLDWALSSFGDHSDRVLARYPVADFDTPAAAKQQVITDGFFACPALFTTEAARRGGGQVWQYRFNDAPLGQNPLLPGAFHAAEIPYVFSALMGVPIPLPPDADRLSQHIQQSWAHFAHTGSPETPTLAPWPTTTPTTLELSRDRIALSDSFSPAHRCDLWSTISQIGW</sequence>
<evidence type="ECO:0000313" key="5">
    <source>
        <dbReference type="EMBL" id="APE33173.1"/>
    </source>
</evidence>
<keyword evidence="2 3" id="KW-0378">Hydrolase</keyword>
<protein>
    <recommendedName>
        <fullName evidence="3">Carboxylic ester hydrolase</fullName>
        <ecNumber evidence="3">3.1.1.-</ecNumber>
    </recommendedName>
</protein>
<dbReference type="Gene3D" id="3.40.50.1820">
    <property type="entry name" value="alpha/beta hydrolase"/>
    <property type="match status" value="1"/>
</dbReference>
<evidence type="ECO:0000256" key="3">
    <source>
        <dbReference type="RuleBase" id="RU361235"/>
    </source>
</evidence>
<organism evidence="5 6">
    <name type="scientific">Nocardia mangyaensis</name>
    <dbReference type="NCBI Taxonomy" id="2213200"/>
    <lineage>
        <taxon>Bacteria</taxon>
        <taxon>Bacillati</taxon>
        <taxon>Actinomycetota</taxon>
        <taxon>Actinomycetes</taxon>
        <taxon>Mycobacteriales</taxon>
        <taxon>Nocardiaceae</taxon>
        <taxon>Nocardia</taxon>
    </lineage>
</organism>
<feature type="domain" description="Carboxylesterase type B" evidence="4">
    <location>
        <begin position="52"/>
        <end position="515"/>
    </location>
</feature>
<dbReference type="Proteomes" id="UP000183810">
    <property type="component" value="Chromosome"/>
</dbReference>
<dbReference type="InterPro" id="IPR050309">
    <property type="entry name" value="Type-B_Carboxylest/Lipase"/>
</dbReference>
<evidence type="ECO:0000256" key="1">
    <source>
        <dbReference type="ARBA" id="ARBA00005964"/>
    </source>
</evidence>
<dbReference type="EMBL" id="CP018082">
    <property type="protein sequence ID" value="APE33173.1"/>
    <property type="molecule type" value="Genomic_DNA"/>
</dbReference>
<dbReference type="KEGG" id="nsl:BOX37_03430"/>
<comment type="similarity">
    <text evidence="1 3">Belongs to the type-B carboxylesterase/lipase family.</text>
</comment>